<protein>
    <recommendedName>
        <fullName evidence="4">NusG-like N-terminal domain-containing protein</fullName>
    </recommendedName>
</protein>
<dbReference type="AlphaFoldDB" id="A0A643F5G8"/>
<evidence type="ECO:0000256" key="2">
    <source>
        <dbReference type="ARBA" id="ARBA00023015"/>
    </source>
</evidence>
<dbReference type="InterPro" id="IPR043425">
    <property type="entry name" value="NusG-like"/>
</dbReference>
<accession>A0A643F5G8</accession>
<dbReference type="CDD" id="cd06091">
    <property type="entry name" value="KOW_NusG"/>
    <property type="match status" value="1"/>
</dbReference>
<dbReference type="RefSeq" id="WP_128093112.1">
    <property type="nucleotide sequence ID" value="NZ_JBHEEN010000001.1"/>
</dbReference>
<keyword evidence="2" id="KW-0805">Transcription regulation</keyword>
<dbReference type="Gene3D" id="3.30.70.940">
    <property type="entry name" value="NusG, N-terminal domain"/>
    <property type="match status" value="1"/>
</dbReference>
<dbReference type="InterPro" id="IPR006645">
    <property type="entry name" value="NGN-like_dom"/>
</dbReference>
<evidence type="ECO:0000313" key="5">
    <source>
        <dbReference type="EMBL" id="KAB0573393.1"/>
    </source>
</evidence>
<dbReference type="Pfam" id="PF02357">
    <property type="entry name" value="NusG"/>
    <property type="match status" value="1"/>
</dbReference>
<sequence length="193" mass="21967">MAATTISNDKDWYVIRTNIKCEEKASNNLRLAGYEAYLPRQRVEFLHKRTKTRVVRESALMSRYLFVAQPRQNADWFKLRRCEGVERVLECGGSYVRVSANAVEALFLAERDMQFDDTREARIYREEEARTKKATAKLKFSRGQPVSMVRGPFIDITGVVEEVTSSGKIKVLLNALNSFVPIEVGLDDLSPAA</sequence>
<evidence type="ECO:0000256" key="1">
    <source>
        <dbReference type="ARBA" id="ARBA00022814"/>
    </source>
</evidence>
<name>A0A643F5G8_9HYPH</name>
<dbReference type="InterPro" id="IPR036735">
    <property type="entry name" value="NGN_dom_sf"/>
</dbReference>
<organism evidence="5">
    <name type="scientific">Brucella pituitosa</name>
    <dbReference type="NCBI Taxonomy" id="571256"/>
    <lineage>
        <taxon>Bacteria</taxon>
        <taxon>Pseudomonadati</taxon>
        <taxon>Pseudomonadota</taxon>
        <taxon>Alphaproteobacteria</taxon>
        <taxon>Hyphomicrobiales</taxon>
        <taxon>Brucellaceae</taxon>
        <taxon>Brucella/Ochrobactrum group</taxon>
        <taxon>Brucella</taxon>
    </lineage>
</organism>
<gene>
    <name evidence="5" type="ORF">F7Q93_02565</name>
</gene>
<comment type="caution">
    <text evidence="5">The sequence shown here is derived from an EMBL/GenBank/DDBJ whole genome shotgun (WGS) entry which is preliminary data.</text>
</comment>
<dbReference type="PANTHER" id="PTHR30265">
    <property type="entry name" value="RHO-INTERACTING TRANSCRIPTION TERMINATION FACTOR NUSG"/>
    <property type="match status" value="1"/>
</dbReference>
<dbReference type="SUPFAM" id="SSF50104">
    <property type="entry name" value="Translation proteins SH3-like domain"/>
    <property type="match status" value="1"/>
</dbReference>
<dbReference type="GO" id="GO:0006354">
    <property type="term" value="P:DNA-templated transcription elongation"/>
    <property type="evidence" value="ECO:0007669"/>
    <property type="project" value="InterPro"/>
</dbReference>
<reference evidence="5" key="1">
    <citation type="submission" date="2019-09" db="EMBL/GenBank/DDBJ databases">
        <title>Draft genome sequences of 48 bacterial type strains from the CCUG.</title>
        <authorList>
            <person name="Tunovic T."/>
            <person name="Pineiro-Iglesias B."/>
            <person name="Unosson C."/>
            <person name="Inganas E."/>
            <person name="Ohlen M."/>
            <person name="Cardew S."/>
            <person name="Jensie-Markopoulos S."/>
            <person name="Salva-Serra F."/>
            <person name="Jaen-Luchoro D."/>
            <person name="Karlsson R."/>
            <person name="Svensson-Stadler L."/>
            <person name="Chun J."/>
            <person name="Moore E."/>
        </authorList>
    </citation>
    <scope>NUCLEOTIDE SEQUENCE</scope>
    <source>
        <strain evidence="5">CCUG 50899</strain>
    </source>
</reference>
<dbReference type="InterPro" id="IPR008991">
    <property type="entry name" value="Translation_prot_SH3-like_sf"/>
</dbReference>
<proteinExistence type="predicted"/>
<evidence type="ECO:0000259" key="4">
    <source>
        <dbReference type="Pfam" id="PF02357"/>
    </source>
</evidence>
<evidence type="ECO:0000256" key="3">
    <source>
        <dbReference type="ARBA" id="ARBA00023163"/>
    </source>
</evidence>
<dbReference type="PANTHER" id="PTHR30265:SF4">
    <property type="entry name" value="KOW MOTIF FAMILY PROTEIN, EXPRESSED"/>
    <property type="match status" value="1"/>
</dbReference>
<dbReference type="EMBL" id="VZPE01000001">
    <property type="protein sequence ID" value="KAB0573393.1"/>
    <property type="molecule type" value="Genomic_DNA"/>
</dbReference>
<dbReference type="GO" id="GO:0031564">
    <property type="term" value="P:transcription antitermination"/>
    <property type="evidence" value="ECO:0007669"/>
    <property type="project" value="UniProtKB-KW"/>
</dbReference>
<keyword evidence="3" id="KW-0804">Transcription</keyword>
<dbReference type="SUPFAM" id="SSF82679">
    <property type="entry name" value="N-utilization substance G protein NusG, N-terminal domain"/>
    <property type="match status" value="1"/>
</dbReference>
<keyword evidence="1" id="KW-0889">Transcription antitermination</keyword>
<feature type="domain" description="NusG-like N-terminal" evidence="4">
    <location>
        <begin position="10"/>
        <end position="106"/>
    </location>
</feature>